<proteinExistence type="predicted"/>
<evidence type="ECO:0000256" key="1">
    <source>
        <dbReference type="SAM" id="MobiDB-lite"/>
    </source>
</evidence>
<comment type="caution">
    <text evidence="2">The sequence shown here is derived from an EMBL/GenBank/DDBJ whole genome shotgun (WGS) entry which is preliminary data.</text>
</comment>
<keyword evidence="3" id="KW-1185">Reference proteome</keyword>
<gene>
    <name evidence="2" type="ORF">BDA99DRAFT_420074</name>
</gene>
<protein>
    <submittedName>
        <fullName evidence="2">Uncharacterized protein</fullName>
    </submittedName>
</protein>
<organism evidence="2 3">
    <name type="scientific">Phascolomyces articulosus</name>
    <dbReference type="NCBI Taxonomy" id="60185"/>
    <lineage>
        <taxon>Eukaryota</taxon>
        <taxon>Fungi</taxon>
        <taxon>Fungi incertae sedis</taxon>
        <taxon>Mucoromycota</taxon>
        <taxon>Mucoromycotina</taxon>
        <taxon>Mucoromycetes</taxon>
        <taxon>Mucorales</taxon>
        <taxon>Lichtheimiaceae</taxon>
        <taxon>Phascolomyces</taxon>
    </lineage>
</organism>
<dbReference type="EMBL" id="JAIXMP010000001">
    <property type="protein sequence ID" value="KAI9278730.1"/>
    <property type="molecule type" value="Genomic_DNA"/>
</dbReference>
<feature type="region of interest" description="Disordered" evidence="1">
    <location>
        <begin position="1"/>
        <end position="28"/>
    </location>
</feature>
<evidence type="ECO:0000313" key="3">
    <source>
        <dbReference type="Proteomes" id="UP001209540"/>
    </source>
</evidence>
<evidence type="ECO:0000313" key="2">
    <source>
        <dbReference type="EMBL" id="KAI9278730.1"/>
    </source>
</evidence>
<feature type="non-terminal residue" evidence="2">
    <location>
        <position position="96"/>
    </location>
</feature>
<reference evidence="2" key="1">
    <citation type="journal article" date="2022" name="IScience">
        <title>Evolution of zygomycete secretomes and the origins of terrestrial fungal ecologies.</title>
        <authorList>
            <person name="Chang Y."/>
            <person name="Wang Y."/>
            <person name="Mondo S."/>
            <person name="Ahrendt S."/>
            <person name="Andreopoulos W."/>
            <person name="Barry K."/>
            <person name="Beard J."/>
            <person name="Benny G.L."/>
            <person name="Blankenship S."/>
            <person name="Bonito G."/>
            <person name="Cuomo C."/>
            <person name="Desiro A."/>
            <person name="Gervers K.A."/>
            <person name="Hundley H."/>
            <person name="Kuo A."/>
            <person name="LaButti K."/>
            <person name="Lang B.F."/>
            <person name="Lipzen A."/>
            <person name="O'Donnell K."/>
            <person name="Pangilinan J."/>
            <person name="Reynolds N."/>
            <person name="Sandor L."/>
            <person name="Smith M.E."/>
            <person name="Tsang A."/>
            <person name="Grigoriev I.V."/>
            <person name="Stajich J.E."/>
            <person name="Spatafora J.W."/>
        </authorList>
    </citation>
    <scope>NUCLEOTIDE SEQUENCE</scope>
    <source>
        <strain evidence="2">RSA 2281</strain>
    </source>
</reference>
<accession>A0AAD5PJG6</accession>
<dbReference type="Proteomes" id="UP001209540">
    <property type="component" value="Unassembled WGS sequence"/>
</dbReference>
<dbReference type="AlphaFoldDB" id="A0AAD5PJG6"/>
<sequence>SSEANGAAVNQNRLLSSTEPIQNKKMGRRGDTIFSYGNIELGCTEIGPAKDQTKEFRDSMLKMPIVLRDMLLLTAFAPSLLHQSHVIRYGIFGSYY</sequence>
<reference evidence="2" key="2">
    <citation type="submission" date="2023-02" db="EMBL/GenBank/DDBJ databases">
        <authorList>
            <consortium name="DOE Joint Genome Institute"/>
            <person name="Mondo S.J."/>
            <person name="Chang Y."/>
            <person name="Wang Y."/>
            <person name="Ahrendt S."/>
            <person name="Andreopoulos W."/>
            <person name="Barry K."/>
            <person name="Beard J."/>
            <person name="Benny G.L."/>
            <person name="Blankenship S."/>
            <person name="Bonito G."/>
            <person name="Cuomo C."/>
            <person name="Desiro A."/>
            <person name="Gervers K.A."/>
            <person name="Hundley H."/>
            <person name="Kuo A."/>
            <person name="LaButti K."/>
            <person name="Lang B.F."/>
            <person name="Lipzen A."/>
            <person name="O'Donnell K."/>
            <person name="Pangilinan J."/>
            <person name="Reynolds N."/>
            <person name="Sandor L."/>
            <person name="Smith M.W."/>
            <person name="Tsang A."/>
            <person name="Grigoriev I.V."/>
            <person name="Stajich J.E."/>
            <person name="Spatafora J.W."/>
        </authorList>
    </citation>
    <scope>NUCLEOTIDE SEQUENCE</scope>
    <source>
        <strain evidence="2">RSA 2281</strain>
    </source>
</reference>
<name>A0AAD5PJG6_9FUNG</name>
<feature type="non-terminal residue" evidence="2">
    <location>
        <position position="1"/>
    </location>
</feature>
<feature type="compositionally biased region" description="Polar residues" evidence="1">
    <location>
        <begin position="1"/>
        <end position="21"/>
    </location>
</feature>